<dbReference type="GO" id="GO:0005634">
    <property type="term" value="C:nucleus"/>
    <property type="evidence" value="ECO:0007669"/>
    <property type="project" value="TreeGrafter"/>
</dbReference>
<evidence type="ECO:0000256" key="1">
    <source>
        <dbReference type="ARBA" id="ARBA00004496"/>
    </source>
</evidence>
<dbReference type="GO" id="GO:0061630">
    <property type="term" value="F:ubiquitin protein ligase activity"/>
    <property type="evidence" value="ECO:0007669"/>
    <property type="project" value="InterPro"/>
</dbReference>
<dbReference type="Proteomes" id="UP000509704">
    <property type="component" value="Chromosome 3"/>
</dbReference>
<evidence type="ECO:0000313" key="13">
    <source>
        <dbReference type="Proteomes" id="UP000509704"/>
    </source>
</evidence>
<feature type="domain" description="RING-Gid-type" evidence="11">
    <location>
        <begin position="351"/>
        <end position="394"/>
    </location>
</feature>
<evidence type="ECO:0000256" key="3">
    <source>
        <dbReference type="ARBA" id="ARBA00022723"/>
    </source>
</evidence>
<evidence type="ECO:0000256" key="6">
    <source>
        <dbReference type="ARBA" id="ARBA00061136"/>
    </source>
</evidence>
<gene>
    <name evidence="12" type="ORF">HG535_0C01400</name>
</gene>
<evidence type="ECO:0000256" key="5">
    <source>
        <dbReference type="ARBA" id="ARBA00022833"/>
    </source>
</evidence>
<feature type="domain" description="CTLH" evidence="10">
    <location>
        <begin position="177"/>
        <end position="226"/>
    </location>
</feature>
<dbReference type="SUPFAM" id="SSF57850">
    <property type="entry name" value="RING/U-box"/>
    <property type="match status" value="1"/>
</dbReference>
<feature type="zinc finger region" description="RING-Gid-type" evidence="9">
    <location>
        <begin position="351"/>
        <end position="394"/>
    </location>
</feature>
<organism evidence="12 13">
    <name type="scientific">Zygotorulaspora mrakii</name>
    <name type="common">Zygosaccharomyces mrakii</name>
    <dbReference type="NCBI Taxonomy" id="42260"/>
    <lineage>
        <taxon>Eukaryota</taxon>
        <taxon>Fungi</taxon>
        <taxon>Dikarya</taxon>
        <taxon>Ascomycota</taxon>
        <taxon>Saccharomycotina</taxon>
        <taxon>Saccharomycetes</taxon>
        <taxon>Saccharomycetales</taxon>
        <taxon>Saccharomycetaceae</taxon>
        <taxon>Zygotorulaspora</taxon>
    </lineage>
</organism>
<dbReference type="PROSITE" id="PS50897">
    <property type="entry name" value="CTLH"/>
    <property type="match status" value="1"/>
</dbReference>
<dbReference type="InterPro" id="IPR013083">
    <property type="entry name" value="Znf_RING/FYVE/PHD"/>
</dbReference>
<comment type="subcellular location">
    <subcellularLocation>
        <location evidence="1">Cytoplasm</location>
    </subcellularLocation>
</comment>
<dbReference type="GO" id="GO:0043161">
    <property type="term" value="P:proteasome-mediated ubiquitin-dependent protein catabolic process"/>
    <property type="evidence" value="ECO:0007669"/>
    <property type="project" value="InterPro"/>
</dbReference>
<evidence type="ECO:0000256" key="2">
    <source>
        <dbReference type="ARBA" id="ARBA00022490"/>
    </source>
</evidence>
<dbReference type="GeneID" id="59235487"/>
<dbReference type="InterPro" id="IPR037683">
    <property type="entry name" value="Rmd5_dRing"/>
</dbReference>
<keyword evidence="13" id="KW-1185">Reference proteome</keyword>
<keyword evidence="2" id="KW-0963">Cytoplasm</keyword>
<dbReference type="EMBL" id="CP058606">
    <property type="protein sequence ID" value="QLG71791.1"/>
    <property type="molecule type" value="Genomic_DNA"/>
</dbReference>
<dbReference type="KEGG" id="zmk:HG535_0C01400"/>
<dbReference type="InterPro" id="IPR006595">
    <property type="entry name" value="CTLH_C"/>
</dbReference>
<dbReference type="RefSeq" id="XP_037143519.1">
    <property type="nucleotide sequence ID" value="XM_037287624.1"/>
</dbReference>
<evidence type="ECO:0000256" key="7">
    <source>
        <dbReference type="ARBA" id="ARBA00075398"/>
    </source>
</evidence>
<dbReference type="InterPro" id="IPR027370">
    <property type="entry name" value="Znf-RING_euk"/>
</dbReference>
<keyword evidence="5" id="KW-0862">Zinc</keyword>
<dbReference type="GO" id="GO:0034657">
    <property type="term" value="C:GID complex"/>
    <property type="evidence" value="ECO:0007669"/>
    <property type="project" value="TreeGrafter"/>
</dbReference>
<dbReference type="Gene3D" id="3.30.40.10">
    <property type="entry name" value="Zinc/RING finger domain, C3HC4 (zinc finger)"/>
    <property type="match status" value="1"/>
</dbReference>
<dbReference type="OrthoDB" id="1933281at2759"/>
<dbReference type="Pfam" id="PF10607">
    <property type="entry name" value="CTLH"/>
    <property type="match status" value="1"/>
</dbReference>
<protein>
    <recommendedName>
        <fullName evidence="8">GID complex catalytic subunit 2</fullName>
    </recommendedName>
    <alternativeName>
        <fullName evidence="7">Glucose-induced degradation protein 2</fullName>
    </alternativeName>
</protein>
<name>A0A7H9AZK7_ZYGMR</name>
<dbReference type="InterPro" id="IPR044063">
    <property type="entry name" value="ZF_RING_GID"/>
</dbReference>
<evidence type="ECO:0000256" key="4">
    <source>
        <dbReference type="ARBA" id="ARBA00022771"/>
    </source>
</evidence>
<keyword evidence="4 9" id="KW-0863">Zinc-finger</keyword>
<evidence type="ECO:0000256" key="9">
    <source>
        <dbReference type="PROSITE-ProRule" id="PRU01215"/>
    </source>
</evidence>
<dbReference type="FunFam" id="3.30.40.10:FF:000143">
    <property type="entry name" value="Regulator of gluconeogenesis Rmd5"/>
    <property type="match status" value="1"/>
</dbReference>
<dbReference type="InterPro" id="IPR024964">
    <property type="entry name" value="CTLH/CRA"/>
</dbReference>
<reference evidence="12 13" key="1">
    <citation type="submission" date="2020-07" db="EMBL/GenBank/DDBJ databases">
        <title>The yeast mating-type switching endonuclease HO is a domesticated member of an unorthodox homing genetic element family.</title>
        <authorList>
            <person name="Coughlan A.Y."/>
            <person name="Lombardi L."/>
            <person name="Braun-Galleani S."/>
            <person name="Martos A.R."/>
            <person name="Galeote V."/>
            <person name="Bigey F."/>
            <person name="Dequin S."/>
            <person name="Byrne K.P."/>
            <person name="Wolfe K.H."/>
        </authorList>
    </citation>
    <scope>NUCLEOTIDE SEQUENCE [LARGE SCALE GENOMIC DNA]</scope>
    <source>
        <strain evidence="12 13">NRRL Y-6702</strain>
    </source>
</reference>
<dbReference type="PANTHER" id="PTHR12170:SF3">
    <property type="entry name" value="GH10162P"/>
    <property type="match status" value="1"/>
</dbReference>
<proteinExistence type="inferred from homology"/>
<evidence type="ECO:0000313" key="12">
    <source>
        <dbReference type="EMBL" id="QLG71791.1"/>
    </source>
</evidence>
<evidence type="ECO:0000259" key="10">
    <source>
        <dbReference type="PROSITE" id="PS50897"/>
    </source>
</evidence>
<comment type="similarity">
    <text evidence="6">Belongs to the RMD5/GID2 family.</text>
</comment>
<dbReference type="Pfam" id="PF13445">
    <property type="entry name" value="zf-RING_UBOX"/>
    <property type="match status" value="1"/>
</dbReference>
<dbReference type="GO" id="GO:0005737">
    <property type="term" value="C:cytoplasm"/>
    <property type="evidence" value="ECO:0007669"/>
    <property type="project" value="UniProtKB-SubCell"/>
</dbReference>
<dbReference type="InterPro" id="IPR045098">
    <property type="entry name" value="Fyv10_fam"/>
</dbReference>
<dbReference type="PROSITE" id="PS51867">
    <property type="entry name" value="ZF_RING_GID"/>
    <property type="match status" value="1"/>
</dbReference>
<sequence>MSKLLPIIETEFSKIYSESSSSQDALIRKCPLETHDFKAQLKKLKAHLNKHIQESEAHMRGEDKEGDVKKLRRRRELVVEKVNKCHKQWDLSIKKQIKQTSQQHARFKKMVLNKLYEFDLDQICINRLPQDSKKYVDKAISFHISRYNIGNLDIRDRGSMMDYLRNVYGVSEDISSKFVEMGQIVQDMKNGNPNTCLDWCKQGSLLQFELHTLNLMQLFEKGDTLKTYRFLTNDVTVNSFKHRHKQVITEISPILTRLILGKPIMNIKELTQKQLEKCISLFTQEYCSQNNVSFNSPLFLIILSGVIAFQFFIKYTSIRASAHVDWTTENELPFDVQLPDFLSYFNPIFICPVLKEETTEENPPYALPCHHILSKKSLDRLSKNGTSTFKCPYCPVNASKSKTRKVNFVML</sequence>
<keyword evidence="3" id="KW-0479">Metal-binding</keyword>
<dbReference type="PANTHER" id="PTHR12170">
    <property type="entry name" value="MACROPHAGE ERYTHROBLAST ATTACHER-RELATED"/>
    <property type="match status" value="1"/>
</dbReference>
<dbReference type="GO" id="GO:0008270">
    <property type="term" value="F:zinc ion binding"/>
    <property type="evidence" value="ECO:0007669"/>
    <property type="project" value="UniProtKB-KW"/>
</dbReference>
<dbReference type="CDD" id="cd16652">
    <property type="entry name" value="dRING_Rmd5p-like"/>
    <property type="match status" value="1"/>
</dbReference>
<evidence type="ECO:0000256" key="8">
    <source>
        <dbReference type="ARBA" id="ARBA00080744"/>
    </source>
</evidence>
<dbReference type="AlphaFoldDB" id="A0A7H9AZK7"/>
<accession>A0A7H9AZK7</accession>
<evidence type="ECO:0000259" key="11">
    <source>
        <dbReference type="PROSITE" id="PS51867"/>
    </source>
</evidence>